<dbReference type="Proteomes" id="UP000260814">
    <property type="component" value="Unassembled WGS sequence"/>
</dbReference>
<evidence type="ECO:0008006" key="3">
    <source>
        <dbReference type="Google" id="ProtNLM"/>
    </source>
</evidence>
<evidence type="ECO:0000313" key="1">
    <source>
        <dbReference type="EMBL" id="RGM86778.1"/>
    </source>
</evidence>
<proteinExistence type="predicted"/>
<protein>
    <recommendedName>
        <fullName evidence="3">PIN domain-containing protein</fullName>
    </recommendedName>
</protein>
<comment type="caution">
    <text evidence="1">The sequence shown here is derived from an EMBL/GenBank/DDBJ whole genome shotgun (WGS) entry which is preliminary data.</text>
</comment>
<sequence>MFRKKYMGRNKVILVDADVISHFMATGYIDKLTEILQPHAVMIVENVYKEAGYHPTQPDRKRKIDEWMARCRVCKISFPYANENIRREFFRLKKERPMLGEGERACMSMARFGQEVIASSNFRDVAPYCDENGIEYIGTLDILTIAMNKGIFTSKECNQFVMDAKAKNKARFPVEDITDYEAPEFIRTF</sequence>
<accession>A0A3E4Z504</accession>
<gene>
    <name evidence="1" type="ORF">DXB87_14645</name>
</gene>
<dbReference type="InterPro" id="IPR021799">
    <property type="entry name" value="PIN-like_prokaryotic"/>
</dbReference>
<evidence type="ECO:0000313" key="2">
    <source>
        <dbReference type="Proteomes" id="UP000260814"/>
    </source>
</evidence>
<reference evidence="1 2" key="1">
    <citation type="submission" date="2018-08" db="EMBL/GenBank/DDBJ databases">
        <title>A genome reference for cultivated species of the human gut microbiota.</title>
        <authorList>
            <person name="Zou Y."/>
            <person name="Xue W."/>
            <person name="Luo G."/>
        </authorList>
    </citation>
    <scope>NUCLEOTIDE SEQUENCE [LARGE SCALE GENOMIC DNA]</scope>
    <source>
        <strain evidence="1 2">OM06-2</strain>
    </source>
</reference>
<name>A0A3E4Z504_9BACT</name>
<organism evidence="1 2">
    <name type="scientific">Phocaeicola plebeius</name>
    <dbReference type="NCBI Taxonomy" id="310297"/>
    <lineage>
        <taxon>Bacteria</taxon>
        <taxon>Pseudomonadati</taxon>
        <taxon>Bacteroidota</taxon>
        <taxon>Bacteroidia</taxon>
        <taxon>Bacteroidales</taxon>
        <taxon>Bacteroidaceae</taxon>
        <taxon>Phocaeicola</taxon>
    </lineage>
</organism>
<dbReference type="EMBL" id="QSTW01000024">
    <property type="protein sequence ID" value="RGM86778.1"/>
    <property type="molecule type" value="Genomic_DNA"/>
</dbReference>
<dbReference type="Pfam" id="PF11848">
    <property type="entry name" value="DUF3368"/>
    <property type="match status" value="1"/>
</dbReference>
<dbReference type="AlphaFoldDB" id="A0A3E4Z504"/>